<dbReference type="InterPro" id="IPR036291">
    <property type="entry name" value="NAD(P)-bd_dom_sf"/>
</dbReference>
<comment type="caution">
    <text evidence="2">The sequence shown here is derived from an EMBL/GenBank/DDBJ whole genome shotgun (WGS) entry which is preliminary data.</text>
</comment>
<dbReference type="Pfam" id="PF00106">
    <property type="entry name" value="adh_short"/>
    <property type="match status" value="1"/>
</dbReference>
<keyword evidence="1" id="KW-0560">Oxidoreductase</keyword>
<dbReference type="Proteomes" id="UP001500274">
    <property type="component" value="Unassembled WGS sequence"/>
</dbReference>
<sequence>MLSKTIVITGASDGIGREAARVLHAQGHAVIPVGRNRERTAQIARDVGARVHLADFADLASVRELADDLLAQYDRIDVLANNAGGIFGKVRESTIDGHEMTFQVNYLAPFLLTQLLMERLIASTATIINTSSVGARLFGQLDIDDLDNERSFSATRAYGTAKLEQILHVKELDRRYRAQGIGAVAFHPGNIATSFSNAPSSPMRLIYQTPLKKLFLTSIPKGADTLGYLAEGEPGRDYATGEYYVKRKPARTNPQANDAALARELFERSERMLEL</sequence>
<dbReference type="PANTHER" id="PTHR43157">
    <property type="entry name" value="PHOSPHATIDYLINOSITOL-GLYCAN BIOSYNTHESIS CLASS F PROTEIN-RELATED"/>
    <property type="match status" value="1"/>
</dbReference>
<dbReference type="PANTHER" id="PTHR43157:SF31">
    <property type="entry name" value="PHOSPHATIDYLINOSITOL-GLYCAN BIOSYNTHESIS CLASS F PROTEIN"/>
    <property type="match status" value="1"/>
</dbReference>
<gene>
    <name evidence="2" type="ORF">GCM10009862_19180</name>
</gene>
<evidence type="ECO:0000313" key="3">
    <source>
        <dbReference type="Proteomes" id="UP001500274"/>
    </source>
</evidence>
<dbReference type="RefSeq" id="WP_344228984.1">
    <property type="nucleotide sequence ID" value="NZ_BAAARI010000012.1"/>
</dbReference>
<proteinExistence type="predicted"/>
<dbReference type="SUPFAM" id="SSF51735">
    <property type="entry name" value="NAD(P)-binding Rossmann-fold domains"/>
    <property type="match status" value="1"/>
</dbReference>
<dbReference type="PRINTS" id="PR00081">
    <property type="entry name" value="GDHRDH"/>
</dbReference>
<dbReference type="Gene3D" id="3.40.50.720">
    <property type="entry name" value="NAD(P)-binding Rossmann-like Domain"/>
    <property type="match status" value="1"/>
</dbReference>
<evidence type="ECO:0000256" key="1">
    <source>
        <dbReference type="ARBA" id="ARBA00023002"/>
    </source>
</evidence>
<name>A0ABN3PHX1_9MICO</name>
<organism evidence="2 3">
    <name type="scientific">Microbacterium binotii</name>
    <dbReference type="NCBI Taxonomy" id="462710"/>
    <lineage>
        <taxon>Bacteria</taxon>
        <taxon>Bacillati</taxon>
        <taxon>Actinomycetota</taxon>
        <taxon>Actinomycetes</taxon>
        <taxon>Micrococcales</taxon>
        <taxon>Microbacteriaceae</taxon>
        <taxon>Microbacterium</taxon>
    </lineage>
</organism>
<evidence type="ECO:0000313" key="2">
    <source>
        <dbReference type="EMBL" id="GAA2580120.1"/>
    </source>
</evidence>
<protein>
    <submittedName>
        <fullName evidence="2">SDR family oxidoreductase</fullName>
    </submittedName>
</protein>
<dbReference type="EMBL" id="BAAARI010000012">
    <property type="protein sequence ID" value="GAA2580120.1"/>
    <property type="molecule type" value="Genomic_DNA"/>
</dbReference>
<dbReference type="InterPro" id="IPR002347">
    <property type="entry name" value="SDR_fam"/>
</dbReference>
<reference evidence="2 3" key="1">
    <citation type="journal article" date="2019" name="Int. J. Syst. Evol. Microbiol.">
        <title>The Global Catalogue of Microorganisms (GCM) 10K type strain sequencing project: providing services to taxonomists for standard genome sequencing and annotation.</title>
        <authorList>
            <consortium name="The Broad Institute Genomics Platform"/>
            <consortium name="The Broad Institute Genome Sequencing Center for Infectious Disease"/>
            <person name="Wu L."/>
            <person name="Ma J."/>
        </authorList>
    </citation>
    <scope>NUCLEOTIDE SEQUENCE [LARGE SCALE GENOMIC DNA]</scope>
    <source>
        <strain evidence="2 3">JCM 16365</strain>
    </source>
</reference>
<keyword evidence="3" id="KW-1185">Reference proteome</keyword>
<accession>A0ABN3PHX1</accession>